<dbReference type="InterPro" id="IPR001878">
    <property type="entry name" value="Znf_CCHC"/>
</dbReference>
<feature type="compositionally biased region" description="Polar residues" evidence="2">
    <location>
        <begin position="132"/>
        <end position="141"/>
    </location>
</feature>
<dbReference type="SUPFAM" id="SSF57756">
    <property type="entry name" value="Retrovirus zinc finger-like domains"/>
    <property type="match status" value="1"/>
</dbReference>
<dbReference type="PROSITE" id="PS50158">
    <property type="entry name" value="ZF_CCHC"/>
    <property type="match status" value="1"/>
</dbReference>
<evidence type="ECO:0000313" key="4">
    <source>
        <dbReference type="EMBL" id="GMN31068.1"/>
    </source>
</evidence>
<keyword evidence="1" id="KW-0863">Zinc-finger</keyword>
<evidence type="ECO:0000259" key="3">
    <source>
        <dbReference type="PROSITE" id="PS50158"/>
    </source>
</evidence>
<reference evidence="4" key="1">
    <citation type="submission" date="2023-07" db="EMBL/GenBank/DDBJ databases">
        <title>draft genome sequence of fig (Ficus carica).</title>
        <authorList>
            <person name="Takahashi T."/>
            <person name="Nishimura K."/>
        </authorList>
    </citation>
    <scope>NUCLEOTIDE SEQUENCE</scope>
</reference>
<feature type="domain" description="CCHC-type" evidence="3">
    <location>
        <begin position="258"/>
        <end position="272"/>
    </location>
</feature>
<name>A0AA87Z7M3_FICCA</name>
<feature type="region of interest" description="Disordered" evidence="2">
    <location>
        <begin position="98"/>
        <end position="141"/>
    </location>
</feature>
<keyword evidence="1" id="KW-0862">Zinc</keyword>
<sequence>MPPKRRRAPIQEVDLAAQLNELRQMMLAQQQEIGGLRAQLAQRNQGPPDVEVPPAPVNQPAAPEIPNVDPVIPENPIAPEVPVVPVAVPPAPRVRTPEELYDTSTSLSSHLQFRKGQSAKDDEDVPLGFGSGDQQWTNPPTTVADCVSRAVRAEYWVGQNREQRAKFYQENREERAQFKQNQVKQGQTSQQKGQGGPSGQNNNRQYGSNQQKRKWNAGRQGNQQNFPQKKNTPNSNGYPTCQKCGKKHLGECRAGDGRCFLCGKEGHYARSCNLNSQSPQNQQRGQGSQLHAAQMKLEGPAISQGRLEAPEPQGRIYAYTKED</sequence>
<feature type="compositionally biased region" description="Polar residues" evidence="2">
    <location>
        <begin position="219"/>
        <end position="236"/>
    </location>
</feature>
<evidence type="ECO:0000256" key="1">
    <source>
        <dbReference type="PROSITE-ProRule" id="PRU00047"/>
    </source>
</evidence>
<feature type="region of interest" description="Disordered" evidence="2">
    <location>
        <begin position="174"/>
        <end position="236"/>
    </location>
</feature>
<dbReference type="GO" id="GO:0003676">
    <property type="term" value="F:nucleic acid binding"/>
    <property type="evidence" value="ECO:0007669"/>
    <property type="project" value="InterPro"/>
</dbReference>
<dbReference type="GO" id="GO:0008270">
    <property type="term" value="F:zinc ion binding"/>
    <property type="evidence" value="ECO:0007669"/>
    <property type="project" value="UniProtKB-KW"/>
</dbReference>
<proteinExistence type="predicted"/>
<accession>A0AA87Z7M3</accession>
<feature type="region of interest" description="Disordered" evidence="2">
    <location>
        <begin position="274"/>
        <end position="323"/>
    </location>
</feature>
<dbReference type="EMBL" id="BTGU01003359">
    <property type="protein sequence ID" value="GMN31068.1"/>
    <property type="molecule type" value="Genomic_DNA"/>
</dbReference>
<keyword evidence="5" id="KW-1185">Reference proteome</keyword>
<protein>
    <recommendedName>
        <fullName evidence="3">CCHC-type domain-containing protein</fullName>
    </recommendedName>
</protein>
<dbReference type="InterPro" id="IPR036875">
    <property type="entry name" value="Znf_CCHC_sf"/>
</dbReference>
<organism evidence="4 5">
    <name type="scientific">Ficus carica</name>
    <name type="common">Common fig</name>
    <dbReference type="NCBI Taxonomy" id="3494"/>
    <lineage>
        <taxon>Eukaryota</taxon>
        <taxon>Viridiplantae</taxon>
        <taxon>Streptophyta</taxon>
        <taxon>Embryophyta</taxon>
        <taxon>Tracheophyta</taxon>
        <taxon>Spermatophyta</taxon>
        <taxon>Magnoliopsida</taxon>
        <taxon>eudicotyledons</taxon>
        <taxon>Gunneridae</taxon>
        <taxon>Pentapetalae</taxon>
        <taxon>rosids</taxon>
        <taxon>fabids</taxon>
        <taxon>Rosales</taxon>
        <taxon>Moraceae</taxon>
        <taxon>Ficeae</taxon>
        <taxon>Ficus</taxon>
    </lineage>
</organism>
<feature type="region of interest" description="Disordered" evidence="2">
    <location>
        <begin position="40"/>
        <end position="73"/>
    </location>
</feature>
<dbReference type="SMART" id="SM00343">
    <property type="entry name" value="ZnF_C2HC"/>
    <property type="match status" value="1"/>
</dbReference>
<feature type="compositionally biased region" description="Low complexity" evidence="2">
    <location>
        <begin position="179"/>
        <end position="192"/>
    </location>
</feature>
<dbReference type="Proteomes" id="UP001187192">
    <property type="component" value="Unassembled WGS sequence"/>
</dbReference>
<feature type="compositionally biased region" description="Polar residues" evidence="2">
    <location>
        <begin position="274"/>
        <end position="291"/>
    </location>
</feature>
<keyword evidence="1" id="KW-0479">Metal-binding</keyword>
<evidence type="ECO:0000313" key="5">
    <source>
        <dbReference type="Proteomes" id="UP001187192"/>
    </source>
</evidence>
<evidence type="ECO:0000256" key="2">
    <source>
        <dbReference type="SAM" id="MobiDB-lite"/>
    </source>
</evidence>
<feature type="compositionally biased region" description="Polar residues" evidence="2">
    <location>
        <begin position="102"/>
        <end position="111"/>
    </location>
</feature>
<feature type="non-terminal residue" evidence="4">
    <location>
        <position position="323"/>
    </location>
</feature>
<dbReference type="AlphaFoldDB" id="A0AA87Z7M3"/>
<comment type="caution">
    <text evidence="4">The sequence shown here is derived from an EMBL/GenBank/DDBJ whole genome shotgun (WGS) entry which is preliminary data.</text>
</comment>
<gene>
    <name evidence="4" type="ORF">TIFTF001_044544</name>
</gene>
<dbReference type="Gene3D" id="4.10.60.10">
    <property type="entry name" value="Zinc finger, CCHC-type"/>
    <property type="match status" value="1"/>
</dbReference>